<dbReference type="Gene3D" id="1.10.533.10">
    <property type="entry name" value="Death Domain, Fas"/>
    <property type="match status" value="1"/>
</dbReference>
<sequence>MNMLHTSKDTKKVRTSKESLNSFTNTACNYIAEDLQEAGLETDGQSQISDSWQKGQKKMNLGTSLKVHTVAAREHPTWDRLFMELSGKIIPCWEFVVLDLYGTGGNSKIDEAKENYPRDVKRQIYFCLNKWKESLKDPPNIEMVISVLARHRQLSQNDINKLKKKYSSL</sequence>
<evidence type="ECO:0000313" key="2">
    <source>
        <dbReference type="Proteomes" id="UP001217089"/>
    </source>
</evidence>
<reference evidence="1 2" key="1">
    <citation type="submission" date="2022-12" db="EMBL/GenBank/DDBJ databases">
        <title>Chromosome-level genome of Tegillarca granosa.</title>
        <authorList>
            <person name="Kim J."/>
        </authorList>
    </citation>
    <scope>NUCLEOTIDE SEQUENCE [LARGE SCALE GENOMIC DNA]</scope>
    <source>
        <strain evidence="1">Teg-2019</strain>
        <tissue evidence="1">Adductor muscle</tissue>
    </source>
</reference>
<evidence type="ECO:0008006" key="3">
    <source>
        <dbReference type="Google" id="ProtNLM"/>
    </source>
</evidence>
<comment type="caution">
    <text evidence="1">The sequence shown here is derived from an EMBL/GenBank/DDBJ whole genome shotgun (WGS) entry which is preliminary data.</text>
</comment>
<dbReference type="InterPro" id="IPR011029">
    <property type="entry name" value="DEATH-like_dom_sf"/>
</dbReference>
<dbReference type="Proteomes" id="UP001217089">
    <property type="component" value="Unassembled WGS sequence"/>
</dbReference>
<organism evidence="1 2">
    <name type="scientific">Tegillarca granosa</name>
    <name type="common">Malaysian cockle</name>
    <name type="synonym">Anadara granosa</name>
    <dbReference type="NCBI Taxonomy" id="220873"/>
    <lineage>
        <taxon>Eukaryota</taxon>
        <taxon>Metazoa</taxon>
        <taxon>Spiralia</taxon>
        <taxon>Lophotrochozoa</taxon>
        <taxon>Mollusca</taxon>
        <taxon>Bivalvia</taxon>
        <taxon>Autobranchia</taxon>
        <taxon>Pteriomorphia</taxon>
        <taxon>Arcoida</taxon>
        <taxon>Arcoidea</taxon>
        <taxon>Arcidae</taxon>
        <taxon>Tegillarca</taxon>
    </lineage>
</organism>
<keyword evidence="2" id="KW-1185">Reference proteome</keyword>
<accession>A0ABQ9FVU8</accession>
<gene>
    <name evidence="1" type="ORF">KUTeg_001400</name>
</gene>
<protein>
    <recommendedName>
        <fullName evidence="3">Death domain-containing protein</fullName>
    </recommendedName>
</protein>
<dbReference type="EMBL" id="JARBDR010000141">
    <property type="protein sequence ID" value="KAJ8319813.1"/>
    <property type="molecule type" value="Genomic_DNA"/>
</dbReference>
<evidence type="ECO:0000313" key="1">
    <source>
        <dbReference type="EMBL" id="KAJ8319813.1"/>
    </source>
</evidence>
<proteinExistence type="predicted"/>
<name>A0ABQ9FVU8_TEGGR</name>
<dbReference type="SUPFAM" id="SSF47986">
    <property type="entry name" value="DEATH domain"/>
    <property type="match status" value="1"/>
</dbReference>